<dbReference type="EMBL" id="JADIMC010000040">
    <property type="protein sequence ID" value="MBO8476034.1"/>
    <property type="molecule type" value="Genomic_DNA"/>
</dbReference>
<proteinExistence type="predicted"/>
<protein>
    <submittedName>
        <fullName evidence="3">DUF2490 domain-containing protein</fullName>
    </submittedName>
</protein>
<name>A0A9D9IQB0_9BACT</name>
<reference evidence="3" key="2">
    <citation type="journal article" date="2021" name="PeerJ">
        <title>Extensive microbial diversity within the chicken gut microbiome revealed by metagenomics and culture.</title>
        <authorList>
            <person name="Gilroy R."/>
            <person name="Ravi A."/>
            <person name="Getino M."/>
            <person name="Pursley I."/>
            <person name="Horton D.L."/>
            <person name="Alikhan N.F."/>
            <person name="Baker D."/>
            <person name="Gharbi K."/>
            <person name="Hall N."/>
            <person name="Watson M."/>
            <person name="Adriaenssens E.M."/>
            <person name="Foster-Nyarko E."/>
            <person name="Jarju S."/>
            <person name="Secka A."/>
            <person name="Antonio M."/>
            <person name="Oren A."/>
            <person name="Chaudhuri R.R."/>
            <person name="La Ragione R."/>
            <person name="Hildebrand F."/>
            <person name="Pallen M.J."/>
        </authorList>
    </citation>
    <scope>NUCLEOTIDE SEQUENCE</scope>
    <source>
        <strain evidence="3">6919</strain>
    </source>
</reference>
<dbReference type="Pfam" id="PF10677">
    <property type="entry name" value="DUF2490"/>
    <property type="match status" value="1"/>
</dbReference>
<feature type="signal peptide" evidence="2">
    <location>
        <begin position="1"/>
        <end position="18"/>
    </location>
</feature>
<keyword evidence="1 2" id="KW-0732">Signal</keyword>
<evidence type="ECO:0000313" key="4">
    <source>
        <dbReference type="Proteomes" id="UP000823598"/>
    </source>
</evidence>
<dbReference type="InterPro" id="IPR019619">
    <property type="entry name" value="DUF2490"/>
</dbReference>
<dbReference type="Gene3D" id="2.40.160.40">
    <property type="entry name" value="monomeric porin ompg"/>
    <property type="match status" value="1"/>
</dbReference>
<dbReference type="InterPro" id="IPR053713">
    <property type="entry name" value="Bact_OM_Channel_sf"/>
</dbReference>
<evidence type="ECO:0000256" key="1">
    <source>
        <dbReference type="ARBA" id="ARBA00022729"/>
    </source>
</evidence>
<comment type="caution">
    <text evidence="3">The sequence shown here is derived from an EMBL/GenBank/DDBJ whole genome shotgun (WGS) entry which is preliminary data.</text>
</comment>
<gene>
    <name evidence="3" type="ORF">IAB88_03465</name>
</gene>
<dbReference type="Proteomes" id="UP000823598">
    <property type="component" value="Unassembled WGS sequence"/>
</dbReference>
<feature type="chain" id="PRO_5038759016" evidence="2">
    <location>
        <begin position="19"/>
        <end position="206"/>
    </location>
</feature>
<accession>A0A9D9IQB0</accession>
<evidence type="ECO:0000256" key="2">
    <source>
        <dbReference type="SAM" id="SignalP"/>
    </source>
</evidence>
<dbReference type="AlphaFoldDB" id="A0A9D9IQB0"/>
<sequence length="206" mass="23621">MKKIIALAFLSAASIMKGADFGTWTNWSIDYAANDKIELAAGMEYRTTDNASETDRWAFNGGITYSPMKLLSIEGVYEFHHRNRSGVWKNRHRYNIAAIGTIKAGRWSFSLRERFQHTIESGESELRLRSRLQAKFKATNKINPYASIEMYNSLHSGEKFDITRMRYRAGTDFKISKNVSTDLYYLFNAESSANKNILGIDVAFHF</sequence>
<organism evidence="3 4">
    <name type="scientific">Candidatus Limisoma faecipullorum</name>
    <dbReference type="NCBI Taxonomy" id="2840854"/>
    <lineage>
        <taxon>Bacteria</taxon>
        <taxon>Pseudomonadati</taxon>
        <taxon>Bacteroidota</taxon>
        <taxon>Bacteroidia</taxon>
        <taxon>Bacteroidales</taxon>
        <taxon>Candidatus Limisoma</taxon>
    </lineage>
</organism>
<dbReference type="SUPFAM" id="SSF56935">
    <property type="entry name" value="Porins"/>
    <property type="match status" value="1"/>
</dbReference>
<reference evidence="3" key="1">
    <citation type="submission" date="2020-10" db="EMBL/GenBank/DDBJ databases">
        <authorList>
            <person name="Gilroy R."/>
        </authorList>
    </citation>
    <scope>NUCLEOTIDE SEQUENCE</scope>
    <source>
        <strain evidence="3">6919</strain>
    </source>
</reference>
<evidence type="ECO:0000313" key="3">
    <source>
        <dbReference type="EMBL" id="MBO8476034.1"/>
    </source>
</evidence>